<dbReference type="KEGG" id="cbv:U729_2854"/>
<keyword evidence="3" id="KW-1185">Reference proteome</keyword>
<evidence type="ECO:0000313" key="2">
    <source>
        <dbReference type="EMBL" id="AIY83155.1"/>
    </source>
</evidence>
<dbReference type="Pfam" id="PF18812">
    <property type="entry name" value="PBECR3"/>
    <property type="match status" value="1"/>
</dbReference>
<organism evidence="2 3">
    <name type="scientific">Clostridium baratii str. Sullivan</name>
    <dbReference type="NCBI Taxonomy" id="1415775"/>
    <lineage>
        <taxon>Bacteria</taxon>
        <taxon>Bacillati</taxon>
        <taxon>Bacillota</taxon>
        <taxon>Clostridia</taxon>
        <taxon>Eubacteriales</taxon>
        <taxon>Clostridiaceae</taxon>
        <taxon>Clostridium</taxon>
    </lineage>
</organism>
<gene>
    <name evidence="2" type="ORF">U729_2854</name>
</gene>
<dbReference type="HOGENOM" id="CLU_143552_0_0_9"/>
<name>A0A0A7FW27_9CLOT</name>
<dbReference type="EMBL" id="CP006905">
    <property type="protein sequence ID" value="AIY83155.1"/>
    <property type="molecule type" value="Genomic_DNA"/>
</dbReference>
<dbReference type="Proteomes" id="UP000030635">
    <property type="component" value="Chromosome"/>
</dbReference>
<accession>A0A0A7FW27</accession>
<dbReference type="InterPro" id="IPR041301">
    <property type="entry name" value="PBECR3"/>
</dbReference>
<dbReference type="OrthoDB" id="1683148at2"/>
<dbReference type="AlphaFoldDB" id="A0A0A7FW27"/>
<sequence>MIDKYKAYKKVGVINAEAATKLGFEFYGDVYASPGVLRHIIRRHGKQLTRNIKDNLTIIIERIICSPDYIGMNRRKTEIGAIELVKKIDSYIMLVLEFDTQNRYLYVASMYPVTKSKMKNKLYSGSIKEAV</sequence>
<dbReference type="RefSeq" id="WP_039316149.1">
    <property type="nucleotide sequence ID" value="NZ_CP006905.1"/>
</dbReference>
<dbReference type="STRING" id="1561.NPD11_173"/>
<evidence type="ECO:0000313" key="3">
    <source>
        <dbReference type="Proteomes" id="UP000030635"/>
    </source>
</evidence>
<evidence type="ECO:0000259" key="1">
    <source>
        <dbReference type="Pfam" id="PF18812"/>
    </source>
</evidence>
<dbReference type="eggNOG" id="ENOG5032TT6">
    <property type="taxonomic scope" value="Bacteria"/>
</dbReference>
<protein>
    <recommendedName>
        <fullName evidence="1">Phage-Barnase-EndoU-ColicinE5/D-RelE like nuclease 3 domain-containing protein</fullName>
    </recommendedName>
</protein>
<reference evidence="2 3" key="1">
    <citation type="journal article" date="2015" name="Infect. Genet. Evol.">
        <title>Genomic sequences of six botulinum neurotoxin-producing strains representing three clostridial species illustrate the mobility and diversity of botulinum neurotoxin genes.</title>
        <authorList>
            <person name="Smith T.J."/>
            <person name="Hill K.K."/>
            <person name="Xie G."/>
            <person name="Foley B.T."/>
            <person name="Williamson C.H."/>
            <person name="Foster J.T."/>
            <person name="Johnson S.L."/>
            <person name="Chertkov O."/>
            <person name="Teshima H."/>
            <person name="Gibbons H.S."/>
            <person name="Johnsky L.A."/>
            <person name="Karavis M.A."/>
            <person name="Smith L.A."/>
        </authorList>
    </citation>
    <scope>NUCLEOTIDE SEQUENCE [LARGE SCALE GENOMIC DNA]</scope>
    <source>
        <strain evidence="2 3">Sullivan</strain>
    </source>
</reference>
<proteinExistence type="predicted"/>
<feature type="domain" description="Phage-Barnase-EndoU-ColicinE5/D-RelE like nuclease 3" evidence="1">
    <location>
        <begin position="9"/>
        <end position="120"/>
    </location>
</feature>